<keyword evidence="7 8" id="KW-0472">Membrane</keyword>
<dbReference type="EMBL" id="CGBR01000029">
    <property type="protein sequence ID" value="CFQ70792.1"/>
    <property type="molecule type" value="Genomic_DNA"/>
</dbReference>
<evidence type="ECO:0000256" key="3">
    <source>
        <dbReference type="ARBA" id="ARBA00022475"/>
    </source>
</evidence>
<dbReference type="CDD" id="cd06261">
    <property type="entry name" value="TM_PBP2"/>
    <property type="match status" value="1"/>
</dbReference>
<evidence type="ECO:0000313" key="13">
    <source>
        <dbReference type="Proteomes" id="UP000041601"/>
    </source>
</evidence>
<dbReference type="InterPro" id="IPR000515">
    <property type="entry name" value="MetI-like"/>
</dbReference>
<dbReference type="InterPro" id="IPR035906">
    <property type="entry name" value="MetI-like_sf"/>
</dbReference>
<feature type="domain" description="ABC transmembrane type-1" evidence="9">
    <location>
        <begin position="68"/>
        <end position="257"/>
    </location>
</feature>
<feature type="transmembrane region" description="Helical" evidence="8">
    <location>
        <begin position="105"/>
        <end position="127"/>
    </location>
</feature>
<feature type="transmembrane region" description="Helical" evidence="8">
    <location>
        <begin position="72"/>
        <end position="93"/>
    </location>
</feature>
<reference evidence="12 15" key="3">
    <citation type="submission" date="2021-01" db="EMBL/GenBank/DDBJ databases">
        <title>FDA dAtabase for Regulatory Grade micrObial Sequences (FDA-ARGOS): Supporting development and validation of Infectious Disease Dx tests.</title>
        <authorList>
            <person name="Blissenbach B."/>
            <person name="Krut O."/>
            <person name="Tallon L."/>
            <person name="Sadzewicz L."/>
            <person name="Zhao X."/>
            <person name="Boylan J."/>
            <person name="Ott S."/>
            <person name="Bowen H."/>
            <person name="Vavikolanu K."/>
            <person name="Mehta A."/>
            <person name="Aluvathingal J."/>
            <person name="Nadendla S."/>
            <person name="Yan Y."/>
            <person name="Sichtig H."/>
        </authorList>
    </citation>
    <scope>NUCLEOTIDE SEQUENCE [LARGE SCALE GENOMIC DNA]</scope>
    <source>
        <strain evidence="12 15">FDAARGOS_1082</strain>
    </source>
</reference>
<keyword evidence="13" id="KW-1185">Reference proteome</keyword>
<dbReference type="EMBL" id="CP068146">
    <property type="protein sequence ID" value="QQU47798.1"/>
    <property type="molecule type" value="Genomic_DNA"/>
</dbReference>
<comment type="similarity">
    <text evidence="8">Belongs to the binding-protein-dependent transport system permease family.</text>
</comment>
<dbReference type="AlphaFoldDB" id="A0A0E1ND54"/>
<sequence length="268" mass="30076">MTYNPNRALFRLFVSLALLATLVFYGWAIYPIEIPMDLMARRQPPSPAYWFGTDSLGRDLWLRCFQGMTTSLQIGLIAAFASGLLAMLTASLCSINKTLDYLIRGLIDSMLALPHLLLLVLICFTLGGGKHGVILAVALTHWPKLALILRAEILRIRETDYVMLSHRLGNSNFYRWRHHLLPLLLPQWIVGTLLMFPHAVLHSAALSFLGFGLSPHEPSLGILLADALRYLSSGAWWLAFFPGLILVGLVLIFDQFARALQQLWVRIA</sequence>
<dbReference type="GeneID" id="31412085"/>
<keyword evidence="4" id="KW-0997">Cell inner membrane</keyword>
<evidence type="ECO:0000256" key="8">
    <source>
        <dbReference type="RuleBase" id="RU363032"/>
    </source>
</evidence>
<feature type="transmembrane region" description="Helical" evidence="8">
    <location>
        <begin position="12"/>
        <end position="30"/>
    </location>
</feature>
<evidence type="ECO:0000313" key="12">
    <source>
        <dbReference type="EMBL" id="QQU47798.1"/>
    </source>
</evidence>
<evidence type="ECO:0000256" key="2">
    <source>
        <dbReference type="ARBA" id="ARBA00022448"/>
    </source>
</evidence>
<dbReference type="GO" id="GO:0005886">
    <property type="term" value="C:plasma membrane"/>
    <property type="evidence" value="ECO:0007669"/>
    <property type="project" value="UniProtKB-SubCell"/>
</dbReference>
<dbReference type="EMBL" id="CPXJ01000042">
    <property type="protein sequence ID" value="CNE18980.1"/>
    <property type="molecule type" value="Genomic_DNA"/>
</dbReference>
<accession>A0A0E1ND54</accession>
<evidence type="ECO:0000313" key="11">
    <source>
        <dbReference type="EMBL" id="CNE18980.1"/>
    </source>
</evidence>
<name>A0A0E1ND54_YEREN</name>
<feature type="transmembrane region" description="Helical" evidence="8">
    <location>
        <begin position="234"/>
        <end position="253"/>
    </location>
</feature>
<dbReference type="RefSeq" id="WP_005164272.1">
    <property type="nucleotide sequence ID" value="NZ_CGBC01000037.1"/>
</dbReference>
<evidence type="ECO:0000256" key="1">
    <source>
        <dbReference type="ARBA" id="ARBA00004429"/>
    </source>
</evidence>
<comment type="subcellular location">
    <subcellularLocation>
        <location evidence="1">Cell inner membrane</location>
        <topology evidence="1">Multi-pass membrane protein</topology>
    </subcellularLocation>
    <subcellularLocation>
        <location evidence="8">Cell membrane</location>
        <topology evidence="8">Multi-pass membrane protein</topology>
    </subcellularLocation>
</comment>
<keyword evidence="5 8" id="KW-0812">Transmembrane</keyword>
<reference evidence="11 13" key="2">
    <citation type="submission" date="2015-03" db="EMBL/GenBank/DDBJ databases">
        <authorList>
            <consortium name="Pathogen Informatics"/>
            <person name="Murphy D."/>
        </authorList>
    </citation>
    <scope>NUCLEOTIDE SEQUENCE [LARGE SCALE GENOMIC DNA]</scope>
    <source>
        <strain evidence="11 13">IP05342</strain>
    </source>
</reference>
<dbReference type="InterPro" id="IPR050366">
    <property type="entry name" value="BP-dependent_transpt_permease"/>
</dbReference>
<organism evidence="10 14">
    <name type="scientific">Yersinia enterocolitica</name>
    <dbReference type="NCBI Taxonomy" id="630"/>
    <lineage>
        <taxon>Bacteria</taxon>
        <taxon>Pseudomonadati</taxon>
        <taxon>Pseudomonadota</taxon>
        <taxon>Gammaproteobacteria</taxon>
        <taxon>Enterobacterales</taxon>
        <taxon>Yersiniaceae</taxon>
        <taxon>Yersinia</taxon>
    </lineage>
</organism>
<dbReference type="KEGG" id="yet:CH48_655"/>
<dbReference type="GO" id="GO:0055085">
    <property type="term" value="P:transmembrane transport"/>
    <property type="evidence" value="ECO:0007669"/>
    <property type="project" value="InterPro"/>
</dbReference>
<dbReference type="SUPFAM" id="SSF161098">
    <property type="entry name" value="MetI-like"/>
    <property type="match status" value="1"/>
</dbReference>
<feature type="transmembrane region" description="Helical" evidence="8">
    <location>
        <begin position="133"/>
        <end position="153"/>
    </location>
</feature>
<evidence type="ECO:0000256" key="6">
    <source>
        <dbReference type="ARBA" id="ARBA00022989"/>
    </source>
</evidence>
<evidence type="ECO:0000256" key="7">
    <source>
        <dbReference type="ARBA" id="ARBA00023136"/>
    </source>
</evidence>
<dbReference type="Proteomes" id="UP000048841">
    <property type="component" value="Unassembled WGS sequence"/>
</dbReference>
<evidence type="ECO:0000259" key="9">
    <source>
        <dbReference type="PROSITE" id="PS50928"/>
    </source>
</evidence>
<evidence type="ECO:0000256" key="4">
    <source>
        <dbReference type="ARBA" id="ARBA00022519"/>
    </source>
</evidence>
<proteinExistence type="inferred from homology"/>
<evidence type="ECO:0000313" key="15">
    <source>
        <dbReference type="Proteomes" id="UP000595309"/>
    </source>
</evidence>
<reference evidence="10 14" key="1">
    <citation type="submission" date="2015-03" db="EMBL/GenBank/DDBJ databases">
        <authorList>
            <person name="Murphy D."/>
        </authorList>
    </citation>
    <scope>NUCLEOTIDE SEQUENCE [LARGE SCALE GENOMIC DNA]</scope>
    <source>
        <strain evidence="10 14">IP26249</strain>
    </source>
</reference>
<dbReference type="Pfam" id="PF00528">
    <property type="entry name" value="BPD_transp_1"/>
    <property type="match status" value="1"/>
</dbReference>
<dbReference type="PANTHER" id="PTHR43386">
    <property type="entry name" value="OLIGOPEPTIDE TRANSPORT SYSTEM PERMEASE PROTEIN APPC"/>
    <property type="match status" value="1"/>
</dbReference>
<evidence type="ECO:0000313" key="10">
    <source>
        <dbReference type="EMBL" id="CFQ70792.1"/>
    </source>
</evidence>
<keyword evidence="3" id="KW-1003">Cell membrane</keyword>
<keyword evidence="2 8" id="KW-0813">Transport</keyword>
<dbReference type="PROSITE" id="PS50928">
    <property type="entry name" value="ABC_TM1"/>
    <property type="match status" value="1"/>
</dbReference>
<dbReference type="PATRIC" id="fig|630.129.peg.3287"/>
<keyword evidence="6 8" id="KW-1133">Transmembrane helix</keyword>
<dbReference type="Proteomes" id="UP000041601">
    <property type="component" value="Unassembled WGS sequence"/>
</dbReference>
<dbReference type="Proteomes" id="UP000595309">
    <property type="component" value="Chromosome"/>
</dbReference>
<evidence type="ECO:0000256" key="5">
    <source>
        <dbReference type="ARBA" id="ARBA00022692"/>
    </source>
</evidence>
<protein>
    <submittedName>
        <fullName evidence="12">ABC transporter permease</fullName>
    </submittedName>
    <submittedName>
        <fullName evidence="10">Binding-protein-dependent transport protein</fullName>
    </submittedName>
</protein>
<evidence type="ECO:0000313" key="14">
    <source>
        <dbReference type="Proteomes" id="UP000048841"/>
    </source>
</evidence>
<gene>
    <name evidence="10" type="primary">ddpC_2</name>
    <name evidence="10" type="ORF">ERS137941_03352</name>
    <name evidence="11" type="ORF">ERS137959_03207</name>
    <name evidence="12" type="ORF">I6I39_03325</name>
</gene>
<feature type="transmembrane region" description="Helical" evidence="8">
    <location>
        <begin position="188"/>
        <end position="214"/>
    </location>
</feature>
<dbReference type="PANTHER" id="PTHR43386:SF23">
    <property type="entry name" value="ABC TRANSPORTER"/>
    <property type="match status" value="1"/>
</dbReference>
<dbReference type="Gene3D" id="1.10.3720.10">
    <property type="entry name" value="MetI-like"/>
    <property type="match status" value="1"/>
</dbReference>